<comment type="caution">
    <text evidence="4">The sequence shown here is derived from an EMBL/GenBank/DDBJ whole genome shotgun (WGS) entry which is preliminary data.</text>
</comment>
<reference evidence="4" key="1">
    <citation type="journal article" date="2019" name="bioRxiv">
        <title>The Genome of the Zebra Mussel, Dreissena polymorpha: A Resource for Invasive Species Research.</title>
        <authorList>
            <person name="McCartney M.A."/>
            <person name="Auch B."/>
            <person name="Kono T."/>
            <person name="Mallez S."/>
            <person name="Zhang Y."/>
            <person name="Obille A."/>
            <person name="Becker A."/>
            <person name="Abrahante J.E."/>
            <person name="Garbe J."/>
            <person name="Badalamenti J.P."/>
            <person name="Herman A."/>
            <person name="Mangelson H."/>
            <person name="Liachko I."/>
            <person name="Sullivan S."/>
            <person name="Sone E.D."/>
            <person name="Koren S."/>
            <person name="Silverstein K.A.T."/>
            <person name="Beckman K.B."/>
            <person name="Gohl D.M."/>
        </authorList>
    </citation>
    <scope>NUCLEOTIDE SEQUENCE</scope>
    <source>
        <strain evidence="4">Duluth1</strain>
        <tissue evidence="4">Whole animal</tissue>
    </source>
</reference>
<keyword evidence="5" id="KW-1185">Reference proteome</keyword>
<evidence type="ECO:0000313" key="4">
    <source>
        <dbReference type="EMBL" id="KAH3772034.1"/>
    </source>
</evidence>
<accession>A0A9D4E4I1</accession>
<feature type="chain" id="PRO_5038646980" evidence="3">
    <location>
        <begin position="22"/>
        <end position="315"/>
    </location>
</feature>
<keyword evidence="2" id="KW-0472">Membrane</keyword>
<dbReference type="OrthoDB" id="2013775at2759"/>
<gene>
    <name evidence="4" type="ORF">DPMN_173365</name>
</gene>
<name>A0A9D4E4I1_DREPO</name>
<sequence>MGLAVNVLGLMLLVSPYPGDCTDIGQLDIEVVITGMDIGISWMINTTELNIYGFKAVVYNDEKETLHTSSVIQSQERETTISYELKGTSSVCIQALLNNTLVLQEACKEVTVTDLKLVIGILAGAIFLLPCVIVLAYIIYKDRKISMLENYKQLEVNSEHSVDPEQPSKSKKSVIQNSSAATGNVNVSYADETEQQSDSKKTVIEDPVSATGNVKVTYAEVTMQAKGVNKEAKEESITSERKDTKVPSLFKPSLSKDFAIDNETIESAQAENKESSSQPDTNTSRASKKSSLSKSTVSNDKRIFQQEPEIYVVRL</sequence>
<organism evidence="4 5">
    <name type="scientific">Dreissena polymorpha</name>
    <name type="common">Zebra mussel</name>
    <name type="synonym">Mytilus polymorpha</name>
    <dbReference type="NCBI Taxonomy" id="45954"/>
    <lineage>
        <taxon>Eukaryota</taxon>
        <taxon>Metazoa</taxon>
        <taxon>Spiralia</taxon>
        <taxon>Lophotrochozoa</taxon>
        <taxon>Mollusca</taxon>
        <taxon>Bivalvia</taxon>
        <taxon>Autobranchia</taxon>
        <taxon>Heteroconchia</taxon>
        <taxon>Euheterodonta</taxon>
        <taxon>Imparidentia</taxon>
        <taxon>Neoheterodontei</taxon>
        <taxon>Myida</taxon>
        <taxon>Dreissenoidea</taxon>
        <taxon>Dreissenidae</taxon>
        <taxon>Dreissena</taxon>
    </lineage>
</organism>
<evidence type="ECO:0000313" key="5">
    <source>
        <dbReference type="Proteomes" id="UP000828390"/>
    </source>
</evidence>
<protein>
    <submittedName>
        <fullName evidence="4">Uncharacterized protein</fullName>
    </submittedName>
</protein>
<feature type="compositionally biased region" description="Polar residues" evidence="1">
    <location>
        <begin position="267"/>
        <end position="283"/>
    </location>
</feature>
<dbReference type="Proteomes" id="UP000828390">
    <property type="component" value="Unassembled WGS sequence"/>
</dbReference>
<keyword evidence="2" id="KW-1133">Transmembrane helix</keyword>
<feature type="compositionally biased region" description="Polar residues" evidence="1">
    <location>
        <begin position="173"/>
        <end position="187"/>
    </location>
</feature>
<evidence type="ECO:0000256" key="1">
    <source>
        <dbReference type="SAM" id="MobiDB-lite"/>
    </source>
</evidence>
<keyword evidence="3" id="KW-0732">Signal</keyword>
<feature type="compositionally biased region" description="Basic and acidic residues" evidence="1">
    <location>
        <begin position="157"/>
        <end position="168"/>
    </location>
</feature>
<proteinExistence type="predicted"/>
<feature type="compositionally biased region" description="Low complexity" evidence="1">
    <location>
        <begin position="289"/>
        <end position="298"/>
    </location>
</feature>
<evidence type="ECO:0000256" key="2">
    <source>
        <dbReference type="SAM" id="Phobius"/>
    </source>
</evidence>
<feature type="transmembrane region" description="Helical" evidence="2">
    <location>
        <begin position="117"/>
        <end position="140"/>
    </location>
</feature>
<evidence type="ECO:0000256" key="3">
    <source>
        <dbReference type="SAM" id="SignalP"/>
    </source>
</evidence>
<dbReference type="EMBL" id="JAIWYP010000009">
    <property type="protein sequence ID" value="KAH3772034.1"/>
    <property type="molecule type" value="Genomic_DNA"/>
</dbReference>
<keyword evidence="2" id="KW-0812">Transmembrane</keyword>
<feature type="signal peptide" evidence="3">
    <location>
        <begin position="1"/>
        <end position="21"/>
    </location>
</feature>
<dbReference type="AlphaFoldDB" id="A0A9D4E4I1"/>
<feature type="region of interest" description="Disordered" evidence="1">
    <location>
        <begin position="157"/>
        <end position="205"/>
    </location>
</feature>
<feature type="region of interest" description="Disordered" evidence="1">
    <location>
        <begin position="267"/>
        <end position="300"/>
    </location>
</feature>
<reference evidence="4" key="2">
    <citation type="submission" date="2020-11" db="EMBL/GenBank/DDBJ databases">
        <authorList>
            <person name="McCartney M.A."/>
            <person name="Auch B."/>
            <person name="Kono T."/>
            <person name="Mallez S."/>
            <person name="Becker A."/>
            <person name="Gohl D.M."/>
            <person name="Silverstein K.A.T."/>
            <person name="Koren S."/>
            <person name="Bechman K.B."/>
            <person name="Herman A."/>
            <person name="Abrahante J.E."/>
            <person name="Garbe J."/>
        </authorList>
    </citation>
    <scope>NUCLEOTIDE SEQUENCE</scope>
    <source>
        <strain evidence="4">Duluth1</strain>
        <tissue evidence="4">Whole animal</tissue>
    </source>
</reference>